<dbReference type="GO" id="GO:0005524">
    <property type="term" value="F:ATP binding"/>
    <property type="evidence" value="ECO:0007669"/>
    <property type="project" value="UniProtKB-KW"/>
</dbReference>
<evidence type="ECO:0000256" key="8">
    <source>
        <dbReference type="ARBA" id="ARBA00023065"/>
    </source>
</evidence>
<comment type="subcellular location">
    <subcellularLocation>
        <location evidence="1">Cytoplasm</location>
    </subcellularLocation>
</comment>
<keyword evidence="6" id="KW-0653">Protein transport</keyword>
<dbReference type="GO" id="GO:0046933">
    <property type="term" value="F:proton-transporting ATP synthase activity, rotational mechanism"/>
    <property type="evidence" value="ECO:0007669"/>
    <property type="project" value="TreeGrafter"/>
</dbReference>
<dbReference type="CDD" id="cd18117">
    <property type="entry name" value="ATP-synt_flagellum-secretory_path_III_N"/>
    <property type="match status" value="1"/>
</dbReference>
<dbReference type="InterPro" id="IPR027417">
    <property type="entry name" value="P-loop_NTPase"/>
</dbReference>
<dbReference type="GO" id="GO:0016887">
    <property type="term" value="F:ATP hydrolysis activity"/>
    <property type="evidence" value="ECO:0007669"/>
    <property type="project" value="InterPro"/>
</dbReference>
<organism evidence="10">
    <name type="scientific">Liquorilactobacillus oeni</name>
    <dbReference type="NCBI Taxonomy" id="303241"/>
    <lineage>
        <taxon>Bacteria</taxon>
        <taxon>Bacillati</taxon>
        <taxon>Bacillota</taxon>
        <taxon>Bacilli</taxon>
        <taxon>Lactobacillales</taxon>
        <taxon>Lactobacillaceae</taxon>
        <taxon>Liquorilactobacillus</taxon>
    </lineage>
</organism>
<evidence type="ECO:0000256" key="3">
    <source>
        <dbReference type="ARBA" id="ARBA00022490"/>
    </source>
</evidence>
<keyword evidence="5" id="KW-0067">ATP-binding</keyword>
<proteinExistence type="predicted"/>
<dbReference type="FunFam" id="3.40.50.12240:FF:000002">
    <property type="entry name" value="Flagellum-specific ATP synthase FliI"/>
    <property type="match status" value="1"/>
</dbReference>
<dbReference type="InterPro" id="IPR000194">
    <property type="entry name" value="ATPase_F1/V1/A1_a/bsu_nucl-bd"/>
</dbReference>
<dbReference type="InterPro" id="IPR050053">
    <property type="entry name" value="ATPase_alpha/beta_chains"/>
</dbReference>
<keyword evidence="8" id="KW-0406">Ion transport</keyword>
<evidence type="ECO:0000256" key="7">
    <source>
        <dbReference type="ARBA" id="ARBA00022967"/>
    </source>
</evidence>
<evidence type="ECO:0000256" key="2">
    <source>
        <dbReference type="ARBA" id="ARBA00022448"/>
    </source>
</evidence>
<dbReference type="GO" id="GO:0030254">
    <property type="term" value="P:protein secretion by the type III secretion system"/>
    <property type="evidence" value="ECO:0007669"/>
    <property type="project" value="InterPro"/>
</dbReference>
<sequence length="448" mass="48896">MKFTVPLEQCLDKAKKHDFFTSYGKVSQIVGLTIQVEGLDVFMGEICEVQIKRDARIALAEVVGFIKRTVLLMPLDEMEGIGPGSLVKATGRSLTVKVGDSLLGHTLDGLGRPLDGQLESEKLSDYPVMQDSPDPFQRKKINRIMSTGVRAIDGLLTVGEGQRIGVFAGSGVGKSTLLGMIAKYCEADVIVIGLIGERGREVREFIEKDLGEEGYKKSVVVCATSDMPPLVRLKGAHVATAIAEYYRDQGKKVVLMMDSVTRFAMAQREIGLSTGEPPTTKGYTPSVFAALPKLLERSGMSDKGSITAFYTVLVEGDDMNEPIADAVRGILDGHIVLSRKIAGQDHYPAISIKDSLSRLMKSLVSEQQAHDASELRQNMSVYNDAKDLIDIGAYKAGSNALIDYAVSLHHPIASFLQQQVAEYSDLKQTQEKLHSLFSENEAVNIQRN</sequence>
<protein>
    <submittedName>
        <fullName evidence="10">Flagellum-specific ATP synthase</fullName>
    </submittedName>
</protein>
<dbReference type="InterPro" id="IPR004100">
    <property type="entry name" value="ATPase_F1/V1/A1_a/bsu_N"/>
</dbReference>
<dbReference type="InterPro" id="IPR022425">
    <property type="entry name" value="FliI_clade2"/>
</dbReference>
<evidence type="ECO:0000256" key="1">
    <source>
        <dbReference type="ARBA" id="ARBA00004496"/>
    </source>
</evidence>
<dbReference type="InterPro" id="IPR040627">
    <property type="entry name" value="T3SS_ATPase_C"/>
</dbReference>
<dbReference type="Pfam" id="PF18269">
    <property type="entry name" value="T3SS_ATPase_C"/>
    <property type="match status" value="1"/>
</dbReference>
<evidence type="ECO:0000256" key="5">
    <source>
        <dbReference type="ARBA" id="ARBA00022840"/>
    </source>
</evidence>
<dbReference type="SMART" id="SM00382">
    <property type="entry name" value="AAA"/>
    <property type="match status" value="1"/>
</dbReference>
<dbReference type="SUPFAM" id="SSF52540">
    <property type="entry name" value="P-loop containing nucleoside triphosphate hydrolases"/>
    <property type="match status" value="1"/>
</dbReference>
<dbReference type="Pfam" id="PF02874">
    <property type="entry name" value="ATP-synt_ab_N"/>
    <property type="match status" value="1"/>
</dbReference>
<evidence type="ECO:0000256" key="4">
    <source>
        <dbReference type="ARBA" id="ARBA00022741"/>
    </source>
</evidence>
<evidence type="ECO:0000313" key="10">
    <source>
        <dbReference type="EMBL" id="AJA34206.1"/>
    </source>
</evidence>
<feature type="domain" description="AAA+ ATPase" evidence="9">
    <location>
        <begin position="160"/>
        <end position="342"/>
    </location>
</feature>
<dbReference type="GO" id="GO:0030257">
    <property type="term" value="C:type III protein secretion system complex"/>
    <property type="evidence" value="ECO:0007669"/>
    <property type="project" value="InterPro"/>
</dbReference>
<dbReference type="CDD" id="cd01136">
    <property type="entry name" value="ATPase_flagellum-secretory_path_III"/>
    <property type="match status" value="1"/>
</dbReference>
<accession>A0A0A7RG38</accession>
<dbReference type="EMBL" id="KM886868">
    <property type="protein sequence ID" value="AJA34206.1"/>
    <property type="molecule type" value="Genomic_DNA"/>
</dbReference>
<keyword evidence="3" id="KW-0963">Cytoplasm</keyword>
<dbReference type="Gene3D" id="3.40.50.12240">
    <property type="match status" value="1"/>
</dbReference>
<dbReference type="GO" id="GO:0044780">
    <property type="term" value="P:bacterial-type flagellum assembly"/>
    <property type="evidence" value="ECO:0007669"/>
    <property type="project" value="InterPro"/>
</dbReference>
<dbReference type="Pfam" id="PF00006">
    <property type="entry name" value="ATP-synt_ab"/>
    <property type="match status" value="1"/>
</dbReference>
<gene>
    <name evidence="10" type="primary">fliI</name>
</gene>
<dbReference type="PANTHER" id="PTHR15184:SF9">
    <property type="entry name" value="SPI-1 TYPE 3 SECRETION SYSTEM ATPASE"/>
    <property type="match status" value="1"/>
</dbReference>
<dbReference type="NCBIfam" id="TIGR03497">
    <property type="entry name" value="FliI_clade2"/>
    <property type="match status" value="1"/>
</dbReference>
<keyword evidence="4" id="KW-0547">Nucleotide-binding</keyword>
<reference evidence="10" key="1">
    <citation type="journal article" date="2014" name="Appl. Environ. Microbiol.">
        <title>Detection and genomic characterization of motility in Lactobacillus curvatus: confirmation of motility in a species outside the Lactobacillus salivarius clade.</title>
        <authorList>
            <person name="Cousin F.J."/>
            <person name="Lynch S.M."/>
            <person name="Harris H.M."/>
            <person name="McCann A."/>
            <person name="Lynch D.B."/>
            <person name="Neville B.A."/>
            <person name="Irisawa T."/>
            <person name="Okada S."/>
            <person name="Endo A."/>
            <person name="O'Toole P.W."/>
        </authorList>
    </citation>
    <scope>NUCLEOTIDE SEQUENCE</scope>
    <source>
        <strain evidence="10">DSM 19972</strain>
    </source>
</reference>
<evidence type="ECO:0000256" key="6">
    <source>
        <dbReference type="ARBA" id="ARBA00022927"/>
    </source>
</evidence>
<dbReference type="InterPro" id="IPR005714">
    <property type="entry name" value="ATPase_T3SS_FliI/YscN"/>
</dbReference>
<keyword evidence="7" id="KW-1278">Translocase</keyword>
<dbReference type="GO" id="GO:0071973">
    <property type="term" value="P:bacterial-type flagellum-dependent cell motility"/>
    <property type="evidence" value="ECO:0007669"/>
    <property type="project" value="InterPro"/>
</dbReference>
<dbReference type="PANTHER" id="PTHR15184">
    <property type="entry name" value="ATP SYNTHASE"/>
    <property type="match status" value="1"/>
</dbReference>
<dbReference type="InterPro" id="IPR003593">
    <property type="entry name" value="AAA+_ATPase"/>
</dbReference>
<dbReference type="GO" id="GO:0005737">
    <property type="term" value="C:cytoplasm"/>
    <property type="evidence" value="ECO:0007669"/>
    <property type="project" value="UniProtKB-SubCell"/>
</dbReference>
<keyword evidence="2" id="KW-0813">Transport</keyword>
<dbReference type="AlphaFoldDB" id="A0A0A7RG38"/>
<dbReference type="NCBIfam" id="TIGR01026">
    <property type="entry name" value="fliI_yscN"/>
    <property type="match status" value="1"/>
</dbReference>
<name>A0A0A7RG38_9LACO</name>
<evidence type="ECO:0000259" key="9">
    <source>
        <dbReference type="SMART" id="SM00382"/>
    </source>
</evidence>